<dbReference type="EC" id="2.3.1.129" evidence="7"/>
<accession>A0A520MYC2</accession>
<dbReference type="NCBIfam" id="TIGR01852">
    <property type="entry name" value="lipid_A_lpxA"/>
    <property type="match status" value="1"/>
</dbReference>
<dbReference type="Gene3D" id="2.160.10.10">
    <property type="entry name" value="Hexapeptide repeat proteins"/>
    <property type="match status" value="1"/>
</dbReference>
<feature type="domain" description="UDP N-acetylglucosamine O-acyltransferase C-terminal" evidence="6">
    <location>
        <begin position="176"/>
        <end position="256"/>
    </location>
</feature>
<evidence type="ECO:0000256" key="4">
    <source>
        <dbReference type="ARBA" id="ARBA00023098"/>
    </source>
</evidence>
<protein>
    <submittedName>
        <fullName evidence="7">Acyl-ACP--UDP-N-acetylglucosamine O-acyltransferase</fullName>
        <ecNumber evidence="7">2.3.1.129</ecNumber>
    </submittedName>
</protein>
<organism evidence="7 8">
    <name type="scientific">SAR86 cluster bacterium</name>
    <dbReference type="NCBI Taxonomy" id="2030880"/>
    <lineage>
        <taxon>Bacteria</taxon>
        <taxon>Pseudomonadati</taxon>
        <taxon>Pseudomonadota</taxon>
        <taxon>Gammaproteobacteria</taxon>
        <taxon>SAR86 cluster</taxon>
    </lineage>
</organism>
<keyword evidence="3 7" id="KW-0808">Transferase</keyword>
<comment type="caution">
    <text evidence="7">The sequence shown here is derived from an EMBL/GenBank/DDBJ whole genome shotgun (WGS) entry which is preliminary data.</text>
</comment>
<dbReference type="InterPro" id="IPR001451">
    <property type="entry name" value="Hexapep"/>
</dbReference>
<dbReference type="SUPFAM" id="SSF51161">
    <property type="entry name" value="Trimeric LpxA-like enzymes"/>
    <property type="match status" value="1"/>
</dbReference>
<keyword evidence="4" id="KW-0443">Lipid metabolism</keyword>
<dbReference type="InterPro" id="IPR010137">
    <property type="entry name" value="Lipid_A_LpxA"/>
</dbReference>
<dbReference type="Pfam" id="PF13720">
    <property type="entry name" value="Acetyltransf_11"/>
    <property type="match status" value="1"/>
</dbReference>
<dbReference type="GO" id="GO:0016020">
    <property type="term" value="C:membrane"/>
    <property type="evidence" value="ECO:0007669"/>
    <property type="project" value="GOC"/>
</dbReference>
<keyword evidence="2" id="KW-0441">Lipid A biosynthesis</keyword>
<dbReference type="EMBL" id="SHBE01000006">
    <property type="protein sequence ID" value="RZO26166.1"/>
    <property type="molecule type" value="Genomic_DNA"/>
</dbReference>
<dbReference type="GO" id="GO:0008780">
    <property type="term" value="F:acyl-[acyl-carrier-protein]-UDP-N-acetylglucosamine O-acyltransferase activity"/>
    <property type="evidence" value="ECO:0007669"/>
    <property type="project" value="UniProtKB-EC"/>
</dbReference>
<evidence type="ECO:0000313" key="8">
    <source>
        <dbReference type="Proteomes" id="UP000315825"/>
    </source>
</evidence>
<dbReference type="Gene3D" id="1.20.1180.10">
    <property type="entry name" value="Udp N-acetylglucosamine O-acyltransferase, C-terminal domain"/>
    <property type="match status" value="1"/>
</dbReference>
<dbReference type="PIRSF" id="PIRSF000456">
    <property type="entry name" value="UDP-GlcNAc_acltr"/>
    <property type="match status" value="1"/>
</dbReference>
<evidence type="ECO:0000256" key="2">
    <source>
        <dbReference type="ARBA" id="ARBA00022556"/>
    </source>
</evidence>
<dbReference type="AlphaFoldDB" id="A0A520MYC2"/>
<reference evidence="7 8" key="1">
    <citation type="submission" date="2019-02" db="EMBL/GenBank/DDBJ databases">
        <title>Prokaryotic population dynamics and viral predation in marine succession experiment using metagenomics: the confinement effect.</title>
        <authorList>
            <person name="Haro-Moreno J.M."/>
            <person name="Rodriguez-Valera F."/>
            <person name="Lopez-Perez M."/>
        </authorList>
    </citation>
    <scope>NUCLEOTIDE SEQUENCE [LARGE SCALE GENOMIC DNA]</scope>
    <source>
        <strain evidence="7">MED-G159</strain>
    </source>
</reference>
<dbReference type="InterPro" id="IPR037157">
    <property type="entry name" value="Acetyltransf_C_sf"/>
</dbReference>
<dbReference type="PANTHER" id="PTHR43480">
    <property type="entry name" value="ACYL-[ACYL-CARRIER-PROTEIN]--UDP-N-ACETYLGLUCOSAMINE O-ACYLTRANSFERASE"/>
    <property type="match status" value="1"/>
</dbReference>
<evidence type="ECO:0000313" key="7">
    <source>
        <dbReference type="EMBL" id="RZO26166.1"/>
    </source>
</evidence>
<dbReference type="GO" id="GO:0009245">
    <property type="term" value="P:lipid A biosynthetic process"/>
    <property type="evidence" value="ECO:0007669"/>
    <property type="project" value="UniProtKB-KW"/>
</dbReference>
<evidence type="ECO:0000259" key="6">
    <source>
        <dbReference type="Pfam" id="PF13720"/>
    </source>
</evidence>
<dbReference type="InterPro" id="IPR011004">
    <property type="entry name" value="Trimer_LpxA-like_sf"/>
</dbReference>
<evidence type="ECO:0000256" key="1">
    <source>
        <dbReference type="ARBA" id="ARBA00022516"/>
    </source>
</evidence>
<dbReference type="Proteomes" id="UP000315825">
    <property type="component" value="Unassembled WGS sequence"/>
</dbReference>
<gene>
    <name evidence="7" type="ORF">EVA92_03700</name>
</gene>
<sequence length="258" mass="28358">MGKIHESAIVHESCKIHESVEIGPFCSIGPDVDLGPNCKLHSHVVIKGPSRFEEKNEFFSFCVIGEDTPDLKFEGEQTFLDVGKNNVFREFSKVHRGTNAGLSQTKIGNKNLIMPGVMIAHDCVLGDENILVDNCALAGHVVLDNNVTLGGYTLVHQFCRLGSFSFSGMGSHITMDVPAFTRVAGNPTKPAGINSVALERKSFTPGEISNLKRAYKIFYRDNLRVDEAILKIESECNSSENIKLFLESIKSSSRGILR</sequence>
<proteinExistence type="predicted"/>
<dbReference type="NCBIfam" id="NF003657">
    <property type="entry name" value="PRK05289.1"/>
    <property type="match status" value="1"/>
</dbReference>
<dbReference type="Pfam" id="PF00132">
    <property type="entry name" value="Hexapep"/>
    <property type="match status" value="2"/>
</dbReference>
<keyword evidence="1" id="KW-0444">Lipid biosynthesis</keyword>
<name>A0A520MYC2_9GAMM</name>
<dbReference type="CDD" id="cd03351">
    <property type="entry name" value="LbH_UDP-GlcNAc_AT"/>
    <property type="match status" value="1"/>
</dbReference>
<evidence type="ECO:0000256" key="3">
    <source>
        <dbReference type="ARBA" id="ARBA00022679"/>
    </source>
</evidence>
<evidence type="ECO:0000256" key="5">
    <source>
        <dbReference type="ARBA" id="ARBA00023315"/>
    </source>
</evidence>
<dbReference type="PANTHER" id="PTHR43480:SF1">
    <property type="entry name" value="ACYL-[ACYL-CARRIER-PROTEIN]--UDP-N-ACETYLGLUCOSAMINE O-ACYLTRANSFERASE, MITOCHONDRIAL-RELATED"/>
    <property type="match status" value="1"/>
</dbReference>
<dbReference type="InterPro" id="IPR029098">
    <property type="entry name" value="Acetyltransf_C"/>
</dbReference>
<keyword evidence="5 7" id="KW-0012">Acyltransferase</keyword>